<dbReference type="EMBL" id="CDMZ01001693">
    <property type="protein sequence ID" value="CEM36307.1"/>
    <property type="molecule type" value="Genomic_DNA"/>
</dbReference>
<gene>
    <name evidence="2" type="ORF">Cvel_23944</name>
</gene>
<evidence type="ECO:0000256" key="1">
    <source>
        <dbReference type="SAM" id="MobiDB-lite"/>
    </source>
</evidence>
<feature type="region of interest" description="Disordered" evidence="1">
    <location>
        <begin position="127"/>
        <end position="161"/>
    </location>
</feature>
<accession>A0A0G4GZA5</accession>
<protein>
    <submittedName>
        <fullName evidence="2">Uncharacterized protein</fullName>
    </submittedName>
</protein>
<evidence type="ECO:0000313" key="2">
    <source>
        <dbReference type="EMBL" id="CEM36307.1"/>
    </source>
</evidence>
<reference evidence="2" key="1">
    <citation type="submission" date="2014-11" db="EMBL/GenBank/DDBJ databases">
        <authorList>
            <person name="Otto D Thomas"/>
            <person name="Naeem Raeece"/>
        </authorList>
    </citation>
    <scope>NUCLEOTIDE SEQUENCE</scope>
</reference>
<feature type="compositionally biased region" description="Low complexity" evidence="1">
    <location>
        <begin position="150"/>
        <end position="161"/>
    </location>
</feature>
<organism evidence="2">
    <name type="scientific">Chromera velia CCMP2878</name>
    <dbReference type="NCBI Taxonomy" id="1169474"/>
    <lineage>
        <taxon>Eukaryota</taxon>
        <taxon>Sar</taxon>
        <taxon>Alveolata</taxon>
        <taxon>Colpodellida</taxon>
        <taxon>Chromeraceae</taxon>
        <taxon>Chromera</taxon>
    </lineage>
</organism>
<sequence length="270" mass="28402">MLPPFPFLPPGQQFPPFFPPLRPDQMTLDAAAAAALLYPFNHAGSPAQFHPQPFLPPEIAAAMTSGKGSLPPAALQSLGFPELISADSFSQGMPSMRASGQQFTPQTAIGRNGGASLQRTHNIIASNVEGGKVPPPPLNASPATSFQAARSGYSGTTTSRSLQMLPAGGEQVLTQVPSVRTRNLDPSQLSPSEHFPPSSQATPSPPHTTYAQQQQQPPMPPPFWGDQANLGGARGGVMGGQPGAGSFSRPPPQPQPQEKNQRQQMMASNF</sequence>
<feature type="compositionally biased region" description="Gly residues" evidence="1">
    <location>
        <begin position="232"/>
        <end position="243"/>
    </location>
</feature>
<name>A0A0G4GZA5_9ALVE</name>
<feature type="compositionally biased region" description="Polar residues" evidence="1">
    <location>
        <begin position="182"/>
        <end position="211"/>
    </location>
</feature>
<proteinExistence type="predicted"/>
<dbReference type="AlphaFoldDB" id="A0A0G4GZA5"/>
<dbReference type="VEuPathDB" id="CryptoDB:Cvel_23944"/>
<feature type="region of interest" description="Disordered" evidence="1">
    <location>
        <begin position="182"/>
        <end position="270"/>
    </location>
</feature>